<gene>
    <name evidence="3" type="ORF">BC936DRAFT_149017</name>
</gene>
<accession>A0A433D1R8</accession>
<feature type="compositionally biased region" description="Basic and acidic residues" evidence="1">
    <location>
        <begin position="8"/>
        <end position="22"/>
    </location>
</feature>
<keyword evidence="4" id="KW-1185">Reference proteome</keyword>
<evidence type="ECO:0000256" key="1">
    <source>
        <dbReference type="SAM" id="MobiDB-lite"/>
    </source>
</evidence>
<comment type="caution">
    <text evidence="3">The sequence shown here is derived from an EMBL/GenBank/DDBJ whole genome shotgun (WGS) entry which is preliminary data.</text>
</comment>
<name>A0A433D1R8_9FUNG</name>
<protein>
    <recommendedName>
        <fullName evidence="2">FH2 domain-containing protein</fullName>
    </recommendedName>
</protein>
<dbReference type="Proteomes" id="UP000268093">
    <property type="component" value="Unassembled WGS sequence"/>
</dbReference>
<sequence>MSNTDLAARGREGNEDDRKFGDNRPWPELSSSPAPPSSRPVYLHNIEYKAKASYEGMGICLQLFWTKIPMDEVPSTIWQEISSCSSTANVPLDTEELERMFSNKPKSGRDM</sequence>
<reference evidence="3 4" key="1">
    <citation type="journal article" date="2018" name="New Phytol.">
        <title>Phylogenomics of Endogonaceae and evolution of mycorrhizas within Mucoromycota.</title>
        <authorList>
            <person name="Chang Y."/>
            <person name="Desiro A."/>
            <person name="Na H."/>
            <person name="Sandor L."/>
            <person name="Lipzen A."/>
            <person name="Clum A."/>
            <person name="Barry K."/>
            <person name="Grigoriev I.V."/>
            <person name="Martin F.M."/>
            <person name="Stajich J.E."/>
            <person name="Smith M.E."/>
            <person name="Bonito G."/>
            <person name="Spatafora J.W."/>
        </authorList>
    </citation>
    <scope>NUCLEOTIDE SEQUENCE [LARGE SCALE GENOMIC DNA]</scope>
    <source>
        <strain evidence="3 4">GMNB39</strain>
    </source>
</reference>
<evidence type="ECO:0000313" key="4">
    <source>
        <dbReference type="Proteomes" id="UP000268093"/>
    </source>
</evidence>
<proteinExistence type="predicted"/>
<dbReference type="Gene3D" id="1.20.58.2220">
    <property type="entry name" value="Formin, FH2 domain"/>
    <property type="match status" value="1"/>
</dbReference>
<dbReference type="PROSITE" id="PS51444">
    <property type="entry name" value="FH2"/>
    <property type="match status" value="1"/>
</dbReference>
<feature type="domain" description="FH2" evidence="2">
    <location>
        <begin position="50"/>
        <end position="111"/>
    </location>
</feature>
<evidence type="ECO:0000259" key="2">
    <source>
        <dbReference type="PROSITE" id="PS51444"/>
    </source>
</evidence>
<feature type="region of interest" description="Disordered" evidence="1">
    <location>
        <begin position="1"/>
        <end position="41"/>
    </location>
</feature>
<dbReference type="InterPro" id="IPR015425">
    <property type="entry name" value="FH2_Formin"/>
</dbReference>
<dbReference type="AlphaFoldDB" id="A0A433D1R8"/>
<dbReference type="InterPro" id="IPR042201">
    <property type="entry name" value="FH2_Formin_sf"/>
</dbReference>
<dbReference type="OrthoDB" id="1668162at2759"/>
<dbReference type="EMBL" id="RBNI01008343">
    <property type="protein sequence ID" value="RUP44782.1"/>
    <property type="molecule type" value="Genomic_DNA"/>
</dbReference>
<organism evidence="3 4">
    <name type="scientific">Jimgerdemannia flammicorona</name>
    <dbReference type="NCBI Taxonomy" id="994334"/>
    <lineage>
        <taxon>Eukaryota</taxon>
        <taxon>Fungi</taxon>
        <taxon>Fungi incertae sedis</taxon>
        <taxon>Mucoromycota</taxon>
        <taxon>Mucoromycotina</taxon>
        <taxon>Endogonomycetes</taxon>
        <taxon>Endogonales</taxon>
        <taxon>Endogonaceae</taxon>
        <taxon>Jimgerdemannia</taxon>
    </lineage>
</organism>
<evidence type="ECO:0000313" key="3">
    <source>
        <dbReference type="EMBL" id="RUP44782.1"/>
    </source>
</evidence>